<protein>
    <recommendedName>
        <fullName evidence="3">Phosphoglycolate phosphatase</fullName>
    </recommendedName>
</protein>
<comment type="caution">
    <text evidence="1">The sequence shown here is derived from an EMBL/GenBank/DDBJ whole genome shotgun (WGS) entry which is preliminary data.</text>
</comment>
<name>A0A1F4ZCK6_9BACT</name>
<evidence type="ECO:0000313" key="2">
    <source>
        <dbReference type="Proteomes" id="UP000177080"/>
    </source>
</evidence>
<dbReference type="Pfam" id="PF00702">
    <property type="entry name" value="Hydrolase"/>
    <property type="match status" value="1"/>
</dbReference>
<accession>A0A1F4ZCK6</accession>
<reference evidence="1 2" key="1">
    <citation type="journal article" date="2016" name="Nat. Commun.">
        <title>Thousands of microbial genomes shed light on interconnected biogeochemical processes in an aquifer system.</title>
        <authorList>
            <person name="Anantharaman K."/>
            <person name="Brown C.T."/>
            <person name="Hug L.A."/>
            <person name="Sharon I."/>
            <person name="Castelle C.J."/>
            <person name="Probst A.J."/>
            <person name="Thomas B.C."/>
            <person name="Singh A."/>
            <person name="Wilkins M.J."/>
            <person name="Karaoz U."/>
            <person name="Brodie E.L."/>
            <person name="Williams K.H."/>
            <person name="Hubbard S.S."/>
            <person name="Banfield J.F."/>
        </authorList>
    </citation>
    <scope>NUCLEOTIDE SEQUENCE [LARGE SCALE GENOMIC DNA]</scope>
</reference>
<evidence type="ECO:0008006" key="3">
    <source>
        <dbReference type="Google" id="ProtNLM"/>
    </source>
</evidence>
<gene>
    <name evidence="1" type="ORF">A2989_01430</name>
</gene>
<dbReference type="Gene3D" id="3.40.50.1000">
    <property type="entry name" value="HAD superfamily/HAD-like"/>
    <property type="match status" value="1"/>
</dbReference>
<organism evidence="1 2">
    <name type="scientific">Candidatus Amesbacteria bacterium RIFCSPLOWO2_01_FULL_48_25</name>
    <dbReference type="NCBI Taxonomy" id="1797259"/>
    <lineage>
        <taxon>Bacteria</taxon>
        <taxon>Candidatus Amesiibacteriota</taxon>
    </lineage>
</organism>
<dbReference type="InterPro" id="IPR023214">
    <property type="entry name" value="HAD_sf"/>
</dbReference>
<dbReference type="STRING" id="1797259.A2989_01430"/>
<sequence>MLFEKLRDQGYTHVAVDFDGTLIDTSKVFSKAIAQASQTLGVDRKVIDDCVRGTKKEFNVNPVIVKVAVLIAARTLIIPDTDSKVEAALDRIDQIYATDIPNLFPGAIAVMDQLNQHFVTVMTTHALLNWTNHKKNKTGLSGKFAHTHCFRVERPKSEQWQDFFSQSQTPPRKWVIIGDDLQADLRIPGKLGSYTIHVPNGRTKIFSPETSDGGIRPSLQAANISDLLTL</sequence>
<evidence type="ECO:0000313" key="1">
    <source>
        <dbReference type="EMBL" id="OGD04042.1"/>
    </source>
</evidence>
<dbReference type="InterPro" id="IPR036412">
    <property type="entry name" value="HAD-like_sf"/>
</dbReference>
<dbReference type="SUPFAM" id="SSF56784">
    <property type="entry name" value="HAD-like"/>
    <property type="match status" value="1"/>
</dbReference>
<proteinExistence type="predicted"/>
<dbReference type="AlphaFoldDB" id="A0A1F4ZCK6"/>
<dbReference type="EMBL" id="MEXN01000003">
    <property type="protein sequence ID" value="OGD04042.1"/>
    <property type="molecule type" value="Genomic_DNA"/>
</dbReference>
<dbReference type="Proteomes" id="UP000177080">
    <property type="component" value="Unassembled WGS sequence"/>
</dbReference>